<dbReference type="RefSeq" id="WP_160573520.1">
    <property type="nucleotide sequence ID" value="NZ_WBMS02000003.1"/>
</dbReference>
<name>A0A6I4M6U1_9ACTN</name>
<evidence type="ECO:0000313" key="2">
    <source>
        <dbReference type="Proteomes" id="UP000462055"/>
    </source>
</evidence>
<dbReference type="EMBL" id="WBMS02000003">
    <property type="protein sequence ID" value="MVZ99876.1"/>
    <property type="molecule type" value="Genomic_DNA"/>
</dbReference>
<dbReference type="Gene3D" id="3.40.50.720">
    <property type="entry name" value="NAD(P)-binding Rossmann-like Domain"/>
    <property type="match status" value="1"/>
</dbReference>
<keyword evidence="2" id="KW-1185">Reference proteome</keyword>
<reference evidence="1" key="1">
    <citation type="submission" date="2019-12" db="EMBL/GenBank/DDBJ databases">
        <title>Actinomadura physcomitrii sp. nov., a novel actinomycete isolated from moss [Physcomitrium sphaericum (Ludw) Fuernr].</title>
        <authorList>
            <person name="Zhuang X."/>
        </authorList>
    </citation>
    <scope>NUCLEOTIDE SEQUENCE [LARGE SCALE GENOMIC DNA]</scope>
    <source>
        <strain evidence="1">LD22</strain>
    </source>
</reference>
<evidence type="ECO:0008006" key="3">
    <source>
        <dbReference type="Google" id="ProtNLM"/>
    </source>
</evidence>
<sequence length="53" mass="5502">MSRWQSGAAPIGTPHIEVQDITRAVAFLTSEEARYIIGAVLAVTADKSGSATG</sequence>
<dbReference type="InterPro" id="IPR036291">
    <property type="entry name" value="NAD(P)-bd_dom_sf"/>
</dbReference>
<organism evidence="1 2">
    <name type="scientific">Actinomadura physcomitrii</name>
    <dbReference type="NCBI Taxonomy" id="2650748"/>
    <lineage>
        <taxon>Bacteria</taxon>
        <taxon>Bacillati</taxon>
        <taxon>Actinomycetota</taxon>
        <taxon>Actinomycetes</taxon>
        <taxon>Streptosporangiales</taxon>
        <taxon>Thermomonosporaceae</taxon>
        <taxon>Actinomadura</taxon>
    </lineage>
</organism>
<accession>A0A6I4M6U1</accession>
<dbReference type="AlphaFoldDB" id="A0A6I4M6U1"/>
<dbReference type="Proteomes" id="UP000462055">
    <property type="component" value="Unassembled WGS sequence"/>
</dbReference>
<dbReference type="SUPFAM" id="SSF51735">
    <property type="entry name" value="NAD(P)-binding Rossmann-fold domains"/>
    <property type="match status" value="1"/>
</dbReference>
<protein>
    <recommendedName>
        <fullName evidence="3">SDR family oxidoreductase</fullName>
    </recommendedName>
</protein>
<gene>
    <name evidence="1" type="ORF">F8568_005675</name>
</gene>
<comment type="caution">
    <text evidence="1">The sequence shown here is derived from an EMBL/GenBank/DDBJ whole genome shotgun (WGS) entry which is preliminary data.</text>
</comment>
<proteinExistence type="predicted"/>
<evidence type="ECO:0000313" key="1">
    <source>
        <dbReference type="EMBL" id="MVZ99876.1"/>
    </source>
</evidence>